<keyword evidence="1" id="KW-0812">Transmembrane</keyword>
<feature type="domain" description="ABC transporter" evidence="6">
    <location>
        <begin position="100"/>
        <end position="334"/>
    </location>
</feature>
<dbReference type="SUPFAM" id="SSF52540">
    <property type="entry name" value="P-loop containing nucleoside triphosphate hydrolases"/>
    <property type="match status" value="1"/>
</dbReference>
<accession>A0A3B4AMI0</accession>
<dbReference type="Gene3D" id="3.40.50.300">
    <property type="entry name" value="P-loop containing nucleotide triphosphate hydrolases"/>
    <property type="match status" value="1"/>
</dbReference>
<reference evidence="7" key="2">
    <citation type="submission" date="2025-09" db="UniProtKB">
        <authorList>
            <consortium name="Ensembl"/>
        </authorList>
    </citation>
    <scope>IDENTIFICATION</scope>
</reference>
<dbReference type="GO" id="GO:0042626">
    <property type="term" value="F:ATPase-coupled transmembrane transporter activity"/>
    <property type="evidence" value="ECO:0007669"/>
    <property type="project" value="TreeGrafter"/>
</dbReference>
<dbReference type="InterPro" id="IPR003439">
    <property type="entry name" value="ABC_transporter-like_ATP-bd"/>
</dbReference>
<evidence type="ECO:0000256" key="4">
    <source>
        <dbReference type="ARBA" id="ARBA00022989"/>
    </source>
</evidence>
<keyword evidence="5" id="KW-0472">Membrane</keyword>
<keyword evidence="3" id="KW-0067">ATP-binding</keyword>
<dbReference type="Gene3D" id="1.20.1560.10">
    <property type="entry name" value="ABC transporter type 1, transmembrane domain"/>
    <property type="match status" value="1"/>
</dbReference>
<evidence type="ECO:0000256" key="3">
    <source>
        <dbReference type="ARBA" id="ARBA00022840"/>
    </source>
</evidence>
<evidence type="ECO:0000259" key="6">
    <source>
        <dbReference type="PROSITE" id="PS50893"/>
    </source>
</evidence>
<dbReference type="InterPro" id="IPR017871">
    <property type="entry name" value="ABC_transporter-like_CS"/>
</dbReference>
<dbReference type="InterPro" id="IPR027417">
    <property type="entry name" value="P-loop_NTPase"/>
</dbReference>
<sequence>MLELTDTNNTAYLFLSAANPSIGSSLYGLPSSGGLVGLGLTYALTVTNYLNWVVRNLADLEVQMAAVKKVNSFLGTESENYEGSIDTSQVPENWPLNGEIKIQDLCVRYDPMLKPVLKHVNAFIQPGQKVGICGRTGSGKSSLSLAFFNMVDIFEGKIVIDGIDICKLPLHTLRSRLSIILQDPVLFSGSIRFNLDPEKSCTDDRLWEALEIAQLKNMVKALPGGLDAVVTEGGENFSVGQRQLFCLARAFVRKSSILIMDEATASIDMATENILQKVVMTAFADRTVVIIAHRVSSILDAEQVLVFSSGILVESDSAPNLLAQEDSLFSVLVRTHK</sequence>
<dbReference type="InterPro" id="IPR036640">
    <property type="entry name" value="ABC1_TM_sf"/>
</dbReference>
<dbReference type="PROSITE" id="PS50893">
    <property type="entry name" value="ABC_TRANSPORTER_2"/>
    <property type="match status" value="1"/>
</dbReference>
<dbReference type="PANTHER" id="PTHR24223:SF173">
    <property type="entry name" value="ATP-BINDING CASSETTE SUB-FAMILY C MEMBER 9"/>
    <property type="match status" value="1"/>
</dbReference>
<dbReference type="PANTHER" id="PTHR24223">
    <property type="entry name" value="ATP-BINDING CASSETTE SUB-FAMILY C"/>
    <property type="match status" value="1"/>
</dbReference>
<protein>
    <recommendedName>
        <fullName evidence="6">ABC transporter domain-containing protein</fullName>
    </recommendedName>
</protein>
<dbReference type="PROSITE" id="PS00211">
    <property type="entry name" value="ABC_TRANSPORTER_1"/>
    <property type="match status" value="1"/>
</dbReference>
<dbReference type="Pfam" id="PF00005">
    <property type="entry name" value="ABC_tran"/>
    <property type="match status" value="1"/>
</dbReference>
<evidence type="ECO:0000256" key="1">
    <source>
        <dbReference type="ARBA" id="ARBA00022692"/>
    </source>
</evidence>
<evidence type="ECO:0000256" key="5">
    <source>
        <dbReference type="ARBA" id="ARBA00023136"/>
    </source>
</evidence>
<evidence type="ECO:0000313" key="8">
    <source>
        <dbReference type="Proteomes" id="UP000261520"/>
    </source>
</evidence>
<dbReference type="GO" id="GO:0005524">
    <property type="term" value="F:ATP binding"/>
    <property type="evidence" value="ECO:0007669"/>
    <property type="project" value="UniProtKB-KW"/>
</dbReference>
<dbReference type="CDD" id="cd03288">
    <property type="entry name" value="ABCC_SUR2"/>
    <property type="match status" value="1"/>
</dbReference>
<keyword evidence="2" id="KW-0547">Nucleotide-binding</keyword>
<proteinExistence type="predicted"/>
<dbReference type="InterPro" id="IPR003593">
    <property type="entry name" value="AAA+_ATPase"/>
</dbReference>
<dbReference type="GO" id="GO:0016887">
    <property type="term" value="F:ATP hydrolysis activity"/>
    <property type="evidence" value="ECO:0007669"/>
    <property type="project" value="InterPro"/>
</dbReference>
<keyword evidence="8" id="KW-1185">Reference proteome</keyword>
<dbReference type="STRING" id="409849.ENSPMGP00000017890"/>
<dbReference type="Proteomes" id="UP000261520">
    <property type="component" value="Unplaced"/>
</dbReference>
<dbReference type="SMART" id="SM00382">
    <property type="entry name" value="AAA"/>
    <property type="match status" value="1"/>
</dbReference>
<evidence type="ECO:0000256" key="2">
    <source>
        <dbReference type="ARBA" id="ARBA00022741"/>
    </source>
</evidence>
<evidence type="ECO:0000313" key="7">
    <source>
        <dbReference type="Ensembl" id="ENSPMGP00000017890.1"/>
    </source>
</evidence>
<dbReference type="GO" id="GO:0016020">
    <property type="term" value="C:membrane"/>
    <property type="evidence" value="ECO:0007669"/>
    <property type="project" value="InterPro"/>
</dbReference>
<organism evidence="7 8">
    <name type="scientific">Periophthalmus magnuspinnatus</name>
    <dbReference type="NCBI Taxonomy" id="409849"/>
    <lineage>
        <taxon>Eukaryota</taxon>
        <taxon>Metazoa</taxon>
        <taxon>Chordata</taxon>
        <taxon>Craniata</taxon>
        <taxon>Vertebrata</taxon>
        <taxon>Euteleostomi</taxon>
        <taxon>Actinopterygii</taxon>
        <taxon>Neopterygii</taxon>
        <taxon>Teleostei</taxon>
        <taxon>Neoteleostei</taxon>
        <taxon>Acanthomorphata</taxon>
        <taxon>Gobiaria</taxon>
        <taxon>Gobiiformes</taxon>
        <taxon>Gobioidei</taxon>
        <taxon>Gobiidae</taxon>
        <taxon>Oxudercinae</taxon>
        <taxon>Periophthalmus</taxon>
    </lineage>
</organism>
<dbReference type="InterPro" id="IPR050173">
    <property type="entry name" value="ABC_transporter_C-like"/>
</dbReference>
<dbReference type="AlphaFoldDB" id="A0A3B4AMI0"/>
<keyword evidence="4" id="KW-1133">Transmembrane helix</keyword>
<dbReference type="FunFam" id="3.40.50.300:FF:000197">
    <property type="entry name" value="ATP-binding cassette, sub-family C (CFTR/MRP), member 9"/>
    <property type="match status" value="1"/>
</dbReference>
<reference evidence="7" key="1">
    <citation type="submission" date="2025-08" db="UniProtKB">
        <authorList>
            <consortium name="Ensembl"/>
        </authorList>
    </citation>
    <scope>IDENTIFICATION</scope>
</reference>
<name>A0A3B4AMI0_9GOBI</name>
<dbReference type="Ensembl" id="ENSPMGT00000019090.1">
    <property type="protein sequence ID" value="ENSPMGP00000017890.1"/>
    <property type="gene ID" value="ENSPMGG00000014642.1"/>
</dbReference>